<evidence type="ECO:0000256" key="4">
    <source>
        <dbReference type="ARBA" id="ARBA00023163"/>
    </source>
</evidence>
<organism evidence="7 8">
    <name type="scientific">Cryoendolithus antarcticus</name>
    <dbReference type="NCBI Taxonomy" id="1507870"/>
    <lineage>
        <taxon>Eukaryota</taxon>
        <taxon>Fungi</taxon>
        <taxon>Dikarya</taxon>
        <taxon>Ascomycota</taxon>
        <taxon>Pezizomycotina</taxon>
        <taxon>Dothideomycetes</taxon>
        <taxon>Dothideomycetidae</taxon>
        <taxon>Cladosporiales</taxon>
        <taxon>Cladosporiaceae</taxon>
        <taxon>Cryoendolithus</taxon>
    </lineage>
</organism>
<reference evidence="8" key="1">
    <citation type="submission" date="2017-03" db="EMBL/GenBank/DDBJ databases">
        <title>Genomes of endolithic fungi from Antarctica.</title>
        <authorList>
            <person name="Coleine C."/>
            <person name="Masonjones S."/>
            <person name="Stajich J.E."/>
        </authorList>
    </citation>
    <scope>NUCLEOTIDE SEQUENCE [LARGE SCALE GENOMIC DNA]</scope>
    <source>
        <strain evidence="8">CCFEE 5527</strain>
    </source>
</reference>
<dbReference type="Proteomes" id="UP000192596">
    <property type="component" value="Unassembled WGS sequence"/>
</dbReference>
<comment type="subcellular location">
    <subcellularLocation>
        <location evidence="1">Nucleus</location>
    </subcellularLocation>
</comment>
<dbReference type="SMART" id="SM00906">
    <property type="entry name" value="Fungal_trans"/>
    <property type="match status" value="1"/>
</dbReference>
<dbReference type="GO" id="GO:0003677">
    <property type="term" value="F:DNA binding"/>
    <property type="evidence" value="ECO:0007669"/>
    <property type="project" value="UniProtKB-KW"/>
</dbReference>
<dbReference type="EMBL" id="NAJO01000041">
    <property type="protein sequence ID" value="OQN99225.1"/>
    <property type="molecule type" value="Genomic_DNA"/>
</dbReference>
<name>A0A1V8SJA5_9PEZI</name>
<dbReference type="GO" id="GO:0005634">
    <property type="term" value="C:nucleus"/>
    <property type="evidence" value="ECO:0007669"/>
    <property type="project" value="UniProtKB-SubCell"/>
</dbReference>
<dbReference type="CDD" id="cd12148">
    <property type="entry name" value="fungal_TF_MHR"/>
    <property type="match status" value="1"/>
</dbReference>
<evidence type="ECO:0000313" key="8">
    <source>
        <dbReference type="Proteomes" id="UP000192596"/>
    </source>
</evidence>
<dbReference type="GO" id="GO:0008270">
    <property type="term" value="F:zinc ion binding"/>
    <property type="evidence" value="ECO:0007669"/>
    <property type="project" value="InterPro"/>
</dbReference>
<dbReference type="PANTHER" id="PTHR46910:SF37">
    <property type="entry name" value="ZN(II)2CYS6 TRANSCRIPTION FACTOR (EUROFUNG)"/>
    <property type="match status" value="1"/>
</dbReference>
<keyword evidence="3" id="KW-0238">DNA-binding</keyword>
<keyword evidence="2" id="KW-0805">Transcription regulation</keyword>
<dbReference type="GO" id="GO:0006351">
    <property type="term" value="P:DNA-templated transcription"/>
    <property type="evidence" value="ECO:0007669"/>
    <property type="project" value="InterPro"/>
</dbReference>
<feature type="domain" description="Xylanolytic transcriptional activator regulatory" evidence="6">
    <location>
        <begin position="205"/>
        <end position="275"/>
    </location>
</feature>
<evidence type="ECO:0000256" key="5">
    <source>
        <dbReference type="ARBA" id="ARBA00023242"/>
    </source>
</evidence>
<dbReference type="PANTHER" id="PTHR46910">
    <property type="entry name" value="TRANSCRIPTION FACTOR PDR1"/>
    <property type="match status" value="1"/>
</dbReference>
<dbReference type="InParanoid" id="A0A1V8SJA5"/>
<keyword evidence="4" id="KW-0804">Transcription</keyword>
<dbReference type="InterPro" id="IPR007219">
    <property type="entry name" value="XnlR_reg_dom"/>
</dbReference>
<keyword evidence="5" id="KW-0539">Nucleus</keyword>
<evidence type="ECO:0000256" key="1">
    <source>
        <dbReference type="ARBA" id="ARBA00004123"/>
    </source>
</evidence>
<evidence type="ECO:0000256" key="3">
    <source>
        <dbReference type="ARBA" id="ARBA00023125"/>
    </source>
</evidence>
<evidence type="ECO:0000313" key="7">
    <source>
        <dbReference type="EMBL" id="OQN99225.1"/>
    </source>
</evidence>
<proteinExistence type="predicted"/>
<accession>A0A1V8SJA5</accession>
<evidence type="ECO:0000256" key="2">
    <source>
        <dbReference type="ARBA" id="ARBA00023015"/>
    </source>
</evidence>
<evidence type="ECO:0000259" key="6">
    <source>
        <dbReference type="SMART" id="SM00906"/>
    </source>
</evidence>
<keyword evidence="8" id="KW-1185">Reference proteome</keyword>
<gene>
    <name evidence="7" type="ORF">B0A48_15074</name>
</gene>
<protein>
    <recommendedName>
        <fullName evidence="6">Xylanolytic transcriptional activator regulatory domain-containing protein</fullName>
    </recommendedName>
</protein>
<dbReference type="GO" id="GO:0003700">
    <property type="term" value="F:DNA-binding transcription factor activity"/>
    <property type="evidence" value="ECO:0007669"/>
    <property type="project" value="InterPro"/>
</dbReference>
<dbReference type="OrthoDB" id="103819at2759"/>
<sequence>MAPSSDQGVGLAQYSVVRHMQIKEVVELRANPVQSQLAADIEATQSLLHGLSPDTGDSRPFGALSSLSDACAAVWHDATDFDRTSQGYFLFEERTLGWVEAFVTTLTRGEPLALTSAPKDVLAQIRAGRPQSVKPRAWLVMYYSIILSRTSSTSPEDKETKAKLRCNLWLALNDMRVLLEPSEVNIQALILVASHVEEFTTPSLCWLLVSNACRMLQALGVNFHNMTPESKHRRRMMFWHLNVIDKGLSMIFGRTPTLHGAMARSVGLPALADLMPSTPGHSSTGGGPGASGALFGAHFFHQVMQLSIIMGKVWSTVYDHDGDSPDEQSVVKARGDLVAWHDRAQTVLRAAVLAEGPLLDAKGIASLELARNSANMKSESISSSIKMLQILPALVSDSEEVYNGIIWMMVCSPFTAFLTLFGEVVSGSSIQSADHTVAIEAMEILPVFLKRMGIRNSLAAKLENVATVLLAHVKKVLSEREAANPSGELLIEGSANEVATCGGYEFPDLGLDLFNLRGDEGIFDVDWLNFGETNTDWIITSDWQSDSAVS</sequence>
<dbReference type="InterPro" id="IPR050987">
    <property type="entry name" value="AtrR-like"/>
</dbReference>
<dbReference type="STRING" id="1507870.A0A1V8SJA5"/>
<dbReference type="Pfam" id="PF04082">
    <property type="entry name" value="Fungal_trans"/>
    <property type="match status" value="1"/>
</dbReference>
<comment type="caution">
    <text evidence="7">The sequence shown here is derived from an EMBL/GenBank/DDBJ whole genome shotgun (WGS) entry which is preliminary data.</text>
</comment>
<dbReference type="AlphaFoldDB" id="A0A1V8SJA5"/>